<dbReference type="InterPro" id="IPR001611">
    <property type="entry name" value="Leu-rich_rpt"/>
</dbReference>
<accession>A0A9P6MA79</accession>
<feature type="compositionally biased region" description="Polar residues" evidence="4">
    <location>
        <begin position="124"/>
        <end position="139"/>
    </location>
</feature>
<feature type="region of interest" description="Disordered" evidence="4">
    <location>
        <begin position="310"/>
        <end position="333"/>
    </location>
</feature>
<feature type="compositionally biased region" description="Basic and acidic residues" evidence="4">
    <location>
        <begin position="44"/>
        <end position="55"/>
    </location>
</feature>
<evidence type="ECO:0000256" key="2">
    <source>
        <dbReference type="ARBA" id="ARBA00022614"/>
    </source>
</evidence>
<dbReference type="AlphaFoldDB" id="A0A9P6MA79"/>
<keyword evidence="6" id="KW-1185">Reference proteome</keyword>
<dbReference type="PANTHER" id="PTHR24113">
    <property type="entry name" value="RAN GTPASE-ACTIVATING PROTEIN 1"/>
    <property type="match status" value="1"/>
</dbReference>
<dbReference type="GO" id="GO:0005096">
    <property type="term" value="F:GTPase activator activity"/>
    <property type="evidence" value="ECO:0007669"/>
    <property type="project" value="UniProtKB-KW"/>
</dbReference>
<feature type="compositionally biased region" description="Polar residues" evidence="4">
    <location>
        <begin position="863"/>
        <end position="879"/>
    </location>
</feature>
<dbReference type="GO" id="GO:0048471">
    <property type="term" value="C:perinuclear region of cytoplasm"/>
    <property type="evidence" value="ECO:0007669"/>
    <property type="project" value="TreeGrafter"/>
</dbReference>
<dbReference type="PROSITE" id="PS51450">
    <property type="entry name" value="LRR"/>
    <property type="match status" value="1"/>
</dbReference>
<dbReference type="SMART" id="SM00368">
    <property type="entry name" value="LRR_RI"/>
    <property type="match status" value="7"/>
</dbReference>
<dbReference type="Pfam" id="PF00560">
    <property type="entry name" value="LRR_1"/>
    <property type="match status" value="1"/>
</dbReference>
<keyword evidence="1" id="KW-0343">GTPase activation</keyword>
<evidence type="ECO:0000313" key="5">
    <source>
        <dbReference type="EMBL" id="KAF9984406.1"/>
    </source>
</evidence>
<gene>
    <name evidence="5" type="ORF">BGZ65_000464</name>
</gene>
<dbReference type="Proteomes" id="UP000749646">
    <property type="component" value="Unassembled WGS sequence"/>
</dbReference>
<feature type="region of interest" description="Disordered" evidence="4">
    <location>
        <begin position="1"/>
        <end position="155"/>
    </location>
</feature>
<dbReference type="GO" id="GO:0005634">
    <property type="term" value="C:nucleus"/>
    <property type="evidence" value="ECO:0007669"/>
    <property type="project" value="TreeGrafter"/>
</dbReference>
<feature type="compositionally biased region" description="Low complexity" evidence="4">
    <location>
        <begin position="248"/>
        <end position="262"/>
    </location>
</feature>
<dbReference type="InterPro" id="IPR032675">
    <property type="entry name" value="LRR_dom_sf"/>
</dbReference>
<name>A0A9P6MA79_9FUNG</name>
<evidence type="ECO:0000313" key="6">
    <source>
        <dbReference type="Proteomes" id="UP000749646"/>
    </source>
</evidence>
<evidence type="ECO:0008006" key="7">
    <source>
        <dbReference type="Google" id="ProtNLM"/>
    </source>
</evidence>
<organism evidence="5 6">
    <name type="scientific">Modicella reniformis</name>
    <dbReference type="NCBI Taxonomy" id="1440133"/>
    <lineage>
        <taxon>Eukaryota</taxon>
        <taxon>Fungi</taxon>
        <taxon>Fungi incertae sedis</taxon>
        <taxon>Mucoromycota</taxon>
        <taxon>Mortierellomycotina</taxon>
        <taxon>Mortierellomycetes</taxon>
        <taxon>Mortierellales</taxon>
        <taxon>Mortierellaceae</taxon>
        <taxon>Modicella</taxon>
    </lineage>
</organism>
<evidence type="ECO:0000256" key="4">
    <source>
        <dbReference type="SAM" id="MobiDB-lite"/>
    </source>
</evidence>
<sequence length="1085" mass="118899">MESTSSEPSSNPLEASLHEREQQPEQAQIQKPEQGQDGQLKQDPILEKSTSKSVDDLSANGTLNDSLPPSDLTELSPLLQQKDVASGVPQPDAIVSRSEDDHSGQAREGETVPNQPSDDDNEDTSFATAQSTEPSTSGDQTHKNEIPASENQTVMNVTKPKLKRPPLRAVHLDNVPEKSILKRESAYPLIEQPTRNPIFRSQWLQSTVNKLVVMSGPATPTAYTGNSPSMFRKLVNHATAAALAAPPPSYAGSAAARAQRPPNFANNDHSHSLAESEGSSASLLSDKSLKRVRFSAGQLTVEHVFHHDDAYESAEESEPQKVPVQISPPPAQPKKLVMTTEGVVVDDNIYTAAEIMNHYLAACNTREEPPINRLVHDMEIASSRAGNPLLTTINLSGEPLPRKALDPIVDLLTLEFGLKYLYLDNCDLEDDTLKGLLYSLLVADTLSVLSLQDNKKIKSAGFKYISVLTRTLKMLNISGIPIDKRSVEFLAHALLGQGFGSRLEELRMDRCGLRGNLLEIIAPAIRESNLRQLSVRSNRIGAGGAVWIGVLMRDYEDQPNATIPINNEEQGFKRVFPGISNPELLKRTHGVEILDISDNDLRQGADYVAQTLRRNLSLKTLVMTNNNLDPARLAVLADALKLNIGLESLDLSNNRICGPEITGVMALTQKLAYNKTLKKLILSGAGLQSEGAIALAEFLPETRTLTHLDLTGNDLVDIAGVMALSVSIRMNKSLTCLDMNVPPNDAEFARLSRDILRACIRNMEEQTGSYVGMPSPDDMPAHTIFRQPSQIHVPESAATFAEDRRWTLLEGVASELRRTKETVNAMEKALNHEKSLRRAWMEHHDIYNDAPVASNDQAAEANENGQSGQSQEATSNASPMDQRMRDAAKGVLHRGPPQFEQLYNQSKLHQATIVSLMTRVDNGKALQELETMYNLLNAFMHAYRTMFALPELPPNVTVGKRTNSLPLDESADQSSTASEAPADLSRNSQEILNTSSDQDQIIPEVLTEEQESDLESSFLLEDEDDMDDELYTNDALIDVRRTPLAERVPTPPPSTGEDGAAVTGTRRGRGLKPPPVNTSDASQTD</sequence>
<dbReference type="GO" id="GO:0005829">
    <property type="term" value="C:cytosol"/>
    <property type="evidence" value="ECO:0007669"/>
    <property type="project" value="TreeGrafter"/>
</dbReference>
<comment type="caution">
    <text evidence="5">The sequence shown here is derived from an EMBL/GenBank/DDBJ whole genome shotgun (WGS) entry which is preliminary data.</text>
</comment>
<reference evidence="5" key="1">
    <citation type="journal article" date="2020" name="Fungal Divers.">
        <title>Resolving the Mortierellaceae phylogeny through synthesis of multi-gene phylogenetics and phylogenomics.</title>
        <authorList>
            <person name="Vandepol N."/>
            <person name="Liber J."/>
            <person name="Desiro A."/>
            <person name="Na H."/>
            <person name="Kennedy M."/>
            <person name="Barry K."/>
            <person name="Grigoriev I.V."/>
            <person name="Miller A.N."/>
            <person name="O'Donnell K."/>
            <person name="Stajich J.E."/>
            <person name="Bonito G."/>
        </authorList>
    </citation>
    <scope>NUCLEOTIDE SEQUENCE</scope>
    <source>
        <strain evidence="5">MES-2147</strain>
    </source>
</reference>
<evidence type="ECO:0000256" key="1">
    <source>
        <dbReference type="ARBA" id="ARBA00022468"/>
    </source>
</evidence>
<dbReference type="OrthoDB" id="120976at2759"/>
<keyword evidence="2" id="KW-0433">Leucine-rich repeat</keyword>
<keyword evidence="3" id="KW-0677">Repeat</keyword>
<feature type="region of interest" description="Disordered" evidence="4">
    <location>
        <begin position="858"/>
        <end position="882"/>
    </location>
</feature>
<protein>
    <recommendedName>
        <fullName evidence="7">RNI-like protein</fullName>
    </recommendedName>
</protein>
<dbReference type="GO" id="GO:0031267">
    <property type="term" value="F:small GTPase binding"/>
    <property type="evidence" value="ECO:0007669"/>
    <property type="project" value="TreeGrafter"/>
</dbReference>
<feature type="compositionally biased region" description="Polar residues" evidence="4">
    <location>
        <begin position="24"/>
        <end position="39"/>
    </location>
</feature>
<feature type="compositionally biased region" description="Polar residues" evidence="4">
    <location>
        <begin position="1"/>
        <end position="13"/>
    </location>
</feature>
<dbReference type="EMBL" id="JAAAHW010003389">
    <property type="protein sequence ID" value="KAF9984406.1"/>
    <property type="molecule type" value="Genomic_DNA"/>
</dbReference>
<feature type="region of interest" description="Disordered" evidence="4">
    <location>
        <begin position="960"/>
        <end position="984"/>
    </location>
</feature>
<proteinExistence type="predicted"/>
<dbReference type="Gene3D" id="3.80.10.10">
    <property type="entry name" value="Ribonuclease Inhibitor"/>
    <property type="match status" value="3"/>
</dbReference>
<feature type="non-terminal residue" evidence="5">
    <location>
        <position position="1085"/>
    </location>
</feature>
<dbReference type="GO" id="GO:0006913">
    <property type="term" value="P:nucleocytoplasmic transport"/>
    <property type="evidence" value="ECO:0007669"/>
    <property type="project" value="TreeGrafter"/>
</dbReference>
<feature type="region of interest" description="Disordered" evidence="4">
    <location>
        <begin position="1035"/>
        <end position="1085"/>
    </location>
</feature>
<dbReference type="Pfam" id="PF13516">
    <property type="entry name" value="LRR_6"/>
    <property type="match status" value="2"/>
</dbReference>
<feature type="region of interest" description="Disordered" evidence="4">
    <location>
        <begin position="248"/>
        <end position="282"/>
    </location>
</feature>
<evidence type="ECO:0000256" key="3">
    <source>
        <dbReference type="ARBA" id="ARBA00022737"/>
    </source>
</evidence>
<dbReference type="SUPFAM" id="SSF52047">
    <property type="entry name" value="RNI-like"/>
    <property type="match status" value="1"/>
</dbReference>
<dbReference type="PANTHER" id="PTHR24113:SF12">
    <property type="entry name" value="RAN GTPASE-ACTIVATING PROTEIN 1"/>
    <property type="match status" value="1"/>
</dbReference>
<feature type="compositionally biased region" description="Basic and acidic residues" evidence="4">
    <location>
        <begin position="97"/>
        <end position="110"/>
    </location>
</feature>
<dbReference type="InterPro" id="IPR027038">
    <property type="entry name" value="RanGap"/>
</dbReference>